<proteinExistence type="predicted"/>
<name>A0ACC8XCC9_9FIRM</name>
<protein>
    <submittedName>
        <fullName evidence="1">Uncharacterized protein</fullName>
    </submittedName>
</protein>
<gene>
    <name evidence="1" type="ORF">AN396_06380</name>
</gene>
<reference evidence="1" key="1">
    <citation type="submission" date="2016-08" db="EMBL/GenBank/DDBJ databases">
        <authorList>
            <person name="Ngugi D.K."/>
            <person name="Miyake S."/>
            <person name="Stingl U."/>
        </authorList>
    </citation>
    <scope>NUCLEOTIDE SEQUENCE</scope>
    <source>
        <strain evidence="1">SCG-B11WGA-EpuloA1</strain>
    </source>
</reference>
<keyword evidence="2" id="KW-1185">Reference proteome</keyword>
<organism evidence="1 2">
    <name type="scientific">Candidatus Epulonipiscium fishelsonii</name>
    <dbReference type="NCBI Taxonomy" id="77094"/>
    <lineage>
        <taxon>Bacteria</taxon>
        <taxon>Bacillati</taxon>
        <taxon>Bacillota</taxon>
        <taxon>Clostridia</taxon>
        <taxon>Lachnospirales</taxon>
        <taxon>Lachnospiraceae</taxon>
        <taxon>Candidatus Epulonipiscium</taxon>
    </lineage>
</organism>
<dbReference type="Proteomes" id="UP000188605">
    <property type="component" value="Unassembled WGS sequence"/>
</dbReference>
<evidence type="ECO:0000313" key="1">
    <source>
        <dbReference type="EMBL" id="ONI40297.1"/>
    </source>
</evidence>
<comment type="caution">
    <text evidence="1">The sequence shown here is derived from an EMBL/GenBank/DDBJ whole genome shotgun (WGS) entry which is preliminary data.</text>
</comment>
<evidence type="ECO:0000313" key="2">
    <source>
        <dbReference type="Proteomes" id="UP000188605"/>
    </source>
</evidence>
<dbReference type="EMBL" id="LJDB01000053">
    <property type="protein sequence ID" value="ONI40297.1"/>
    <property type="molecule type" value="Genomic_DNA"/>
</dbReference>
<sequence>MDYEFVNKLENQSVNYYITSCKEQIYTQYLNSIINENFDCLFKKNALKNSEETILKKFKELKFLYYLKKNLRRMFQLDLNIIVEAL</sequence>
<accession>A0ACC8XCC9</accession>